<comment type="pathway">
    <text evidence="5 8">Amino-acid biosynthesis; L-lysine biosynthesis via DAP pathway; L-lysine from DL-2,6-diaminopimelate: step 1/1.</text>
</comment>
<dbReference type="InterPro" id="IPR002986">
    <property type="entry name" value="DAP_deCOOHase_LysA"/>
</dbReference>
<dbReference type="GO" id="GO:0008836">
    <property type="term" value="F:diaminopimelate decarboxylase activity"/>
    <property type="evidence" value="ECO:0007669"/>
    <property type="project" value="UniProtKB-UniRule"/>
</dbReference>
<proteinExistence type="inferred from homology"/>
<dbReference type="GO" id="GO:0009089">
    <property type="term" value="P:lysine biosynthetic process via diaminopimelate"/>
    <property type="evidence" value="ECO:0007669"/>
    <property type="project" value="UniProtKB-UniRule"/>
</dbReference>
<comment type="function">
    <text evidence="5">Specifically catalyzes the decarboxylation of meso-diaminopimelate (meso-DAP) to L-lysine.</text>
</comment>
<dbReference type="PROSITE" id="PS00878">
    <property type="entry name" value="ODR_DC_2_1"/>
    <property type="match status" value="1"/>
</dbReference>
<dbReference type="HOGENOM" id="CLU_026444_0_1_5"/>
<feature type="active site" description="Proton donor" evidence="7">
    <location>
        <position position="346"/>
    </location>
</feature>
<dbReference type="eggNOG" id="COG0019">
    <property type="taxonomic scope" value="Bacteria"/>
</dbReference>
<feature type="binding site" evidence="5">
    <location>
        <position position="242"/>
    </location>
    <ligand>
        <name>pyridoxal 5'-phosphate</name>
        <dbReference type="ChEBI" id="CHEBI:597326"/>
    </ligand>
</feature>
<evidence type="ECO:0000256" key="5">
    <source>
        <dbReference type="HAMAP-Rule" id="MF_02120"/>
    </source>
</evidence>
<dbReference type="UniPathway" id="UPA00034">
    <property type="reaction ID" value="UER00027"/>
</dbReference>
<keyword evidence="4 5" id="KW-0456">Lyase</keyword>
<dbReference type="SUPFAM" id="SSF51419">
    <property type="entry name" value="PLP-binding barrel"/>
    <property type="match status" value="1"/>
</dbReference>
<evidence type="ECO:0000259" key="9">
    <source>
        <dbReference type="Pfam" id="PF00278"/>
    </source>
</evidence>
<dbReference type="Pfam" id="PF02784">
    <property type="entry name" value="Orn_Arg_deC_N"/>
    <property type="match status" value="1"/>
</dbReference>
<keyword evidence="5 8" id="KW-0457">Lysine biosynthesis</keyword>
<feature type="binding site" evidence="5">
    <location>
        <position position="375"/>
    </location>
    <ligand>
        <name>pyridoxal 5'-phosphate</name>
        <dbReference type="ChEBI" id="CHEBI:597326"/>
    </ligand>
</feature>
<dbReference type="SUPFAM" id="SSF50621">
    <property type="entry name" value="Alanine racemase C-terminal domain-like"/>
    <property type="match status" value="1"/>
</dbReference>
<dbReference type="EMBL" id="CP002865">
    <property type="protein sequence ID" value="AEI38250.1"/>
    <property type="molecule type" value="Genomic_DNA"/>
</dbReference>
<evidence type="ECO:0000256" key="6">
    <source>
        <dbReference type="NCBIfam" id="TIGR01048"/>
    </source>
</evidence>
<evidence type="ECO:0000259" key="10">
    <source>
        <dbReference type="Pfam" id="PF02784"/>
    </source>
</evidence>
<dbReference type="EC" id="4.1.1.20" evidence="5 6"/>
<name>F8EV32_ZYMMT</name>
<dbReference type="Proteomes" id="UP000000491">
    <property type="component" value="Chromosome"/>
</dbReference>
<keyword evidence="5" id="KW-0028">Amino-acid biosynthesis</keyword>
<evidence type="ECO:0000256" key="1">
    <source>
        <dbReference type="ARBA" id="ARBA00001933"/>
    </source>
</evidence>
<dbReference type="AlphaFoldDB" id="F8EV32"/>
<protein>
    <recommendedName>
        <fullName evidence="5 6">Diaminopimelate decarboxylase</fullName>
        <shortName evidence="5">DAP decarboxylase</shortName>
        <shortName evidence="5">DAPDC</shortName>
        <ecNumber evidence="5 6">4.1.1.20</ecNumber>
    </recommendedName>
</protein>
<evidence type="ECO:0000256" key="7">
    <source>
        <dbReference type="PIRSR" id="PIRSR600183-50"/>
    </source>
</evidence>
<feature type="binding site" evidence="5">
    <location>
        <position position="321"/>
    </location>
    <ligand>
        <name>substrate</name>
    </ligand>
</feature>
<dbReference type="RefSeq" id="WP_013934639.1">
    <property type="nucleotide sequence ID" value="NC_015709.1"/>
</dbReference>
<comment type="similarity">
    <text evidence="5">Belongs to the Orn/Lys/Arg decarboxylase class-II family. LysA subfamily.</text>
</comment>
<evidence type="ECO:0000256" key="8">
    <source>
        <dbReference type="RuleBase" id="RU003738"/>
    </source>
</evidence>
<keyword evidence="3 5" id="KW-0663">Pyridoxal phosphate</keyword>
<feature type="modified residue" description="N6-(pyridoxal phosphate)lysine" evidence="5 7">
    <location>
        <position position="63"/>
    </location>
</feature>
<feature type="binding site" evidence="5">
    <location>
        <position position="347"/>
    </location>
    <ligand>
        <name>substrate</name>
    </ligand>
</feature>
<sequence length="424" mass="45546">MNPFPMIADSLYAEEIPLSEIAEKYGTPCYVYSQSYLIERAQRFSRSLEGAGKGKALIAFAVKANPSQAVLATLASQGLGADVVSAGEIKRAIAAGIPAERIVFSGVGKTAEEMAYALDIGIGQFNIESIPEIEMLADVAAVAGKIAPIALRINPDVDAKTHAKIATGKADTKFGIAAEQALEAYNEAARYPTLKVKGIASHIGSQITDLAPFEAAAQRIHEIITLLEEAGHTITTADLGGGLGVKYSEDQPEPPTPEEYGNMVRRATAGWNCQLIFEPGRAIIANAGLLLSKVIRVKESKNARFVVVDAAMNDLIRPTLYEAFHEIRAVTPKKGVYQADIVGPVCETGDIFAHNRMITPLKANDLIAIMSAGAYGATMASAYNSRPLVAEVMVSGKKSSLIRKRQSVEDLMRDELRPFWDNQQ</sequence>
<dbReference type="InterPro" id="IPR022644">
    <property type="entry name" value="De-COase2_N"/>
</dbReference>
<dbReference type="PRINTS" id="PR01179">
    <property type="entry name" value="ODADCRBXLASE"/>
</dbReference>
<dbReference type="NCBIfam" id="TIGR01048">
    <property type="entry name" value="lysA"/>
    <property type="match status" value="1"/>
</dbReference>
<dbReference type="InterPro" id="IPR000183">
    <property type="entry name" value="Orn/DAP/Arg_de-COase"/>
</dbReference>
<comment type="cofactor">
    <cofactor evidence="1 5 7 8">
        <name>pyridoxal 5'-phosphate</name>
        <dbReference type="ChEBI" id="CHEBI:597326"/>
    </cofactor>
</comment>
<dbReference type="InterPro" id="IPR029066">
    <property type="entry name" value="PLP-binding_barrel"/>
</dbReference>
<dbReference type="InterPro" id="IPR009006">
    <property type="entry name" value="Ala_racemase/Decarboxylase_C"/>
</dbReference>
<dbReference type="PATRIC" id="fig|579138.3.peg.1441"/>
<comment type="catalytic activity">
    <reaction evidence="5 8">
        <text>meso-2,6-diaminopimelate + H(+) = L-lysine + CO2</text>
        <dbReference type="Rhea" id="RHEA:15101"/>
        <dbReference type="ChEBI" id="CHEBI:15378"/>
        <dbReference type="ChEBI" id="CHEBI:16526"/>
        <dbReference type="ChEBI" id="CHEBI:32551"/>
        <dbReference type="ChEBI" id="CHEBI:57791"/>
        <dbReference type="EC" id="4.1.1.20"/>
    </reaction>
</comment>
<accession>F8EV32</accession>
<feature type="domain" description="Orn/DAP/Arg decarboxylase 2 N-terminal" evidence="10">
    <location>
        <begin position="37"/>
        <end position="285"/>
    </location>
</feature>
<dbReference type="STRING" id="579138.Zymop_1360"/>
<dbReference type="Gene3D" id="3.20.20.10">
    <property type="entry name" value="Alanine racemase"/>
    <property type="match status" value="1"/>
</dbReference>
<dbReference type="PANTHER" id="PTHR43727:SF2">
    <property type="entry name" value="GROUP IV DECARBOXYLASE"/>
    <property type="match status" value="1"/>
</dbReference>
<evidence type="ECO:0000313" key="11">
    <source>
        <dbReference type="EMBL" id="AEI38250.1"/>
    </source>
</evidence>
<feature type="binding site" evidence="5">
    <location>
        <position position="375"/>
    </location>
    <ligand>
        <name>substrate</name>
    </ligand>
</feature>
<dbReference type="KEGG" id="zmp:Zymop_1360"/>
<reference evidence="11 12" key="1">
    <citation type="journal article" date="2011" name="J. Bacteriol.">
        <title>Genome sequence of the ethanol-producing Zymomonas mobilis subsp. pomaceae lectotype strain ATCC 29192.</title>
        <authorList>
            <person name="Kouvelis V.N."/>
            <person name="Davenport K.W."/>
            <person name="Brettin T.S."/>
            <person name="Bruce D."/>
            <person name="Detter C."/>
            <person name="Han C.S."/>
            <person name="Nolan M."/>
            <person name="Tapia R."/>
            <person name="Damoulaki A."/>
            <person name="Kyrpides N.C."/>
            <person name="Typas M.A."/>
            <person name="Pappas K.M."/>
        </authorList>
    </citation>
    <scope>NUCLEOTIDE SEQUENCE [LARGE SCALE GENOMIC DNA]</scope>
    <source>
        <strain evidence="12">ATCC 29192 / DSM 22645 / JCM 10191 / CCUG 17912 / NBRC 13757 / NCIMB 11200 / NRRL B-4491 / Barker I</strain>
    </source>
</reference>
<evidence type="ECO:0000256" key="2">
    <source>
        <dbReference type="ARBA" id="ARBA00022793"/>
    </source>
</evidence>
<keyword evidence="2 5" id="KW-0210">Decarboxylase</keyword>
<dbReference type="CDD" id="cd06828">
    <property type="entry name" value="PLPDE_III_DapDC"/>
    <property type="match status" value="1"/>
</dbReference>
<organism evidence="11 12">
    <name type="scientific">Zymomonas mobilis subsp. pomaceae (strain ATCC 29192 / DSM 22645 / JCM 10191 / CCUG 17912 / NBRC 13757 / NCIMB 11200 / NRRL B-4491 / Barker I)</name>
    <dbReference type="NCBI Taxonomy" id="579138"/>
    <lineage>
        <taxon>Bacteria</taxon>
        <taxon>Pseudomonadati</taxon>
        <taxon>Pseudomonadota</taxon>
        <taxon>Alphaproteobacteria</taxon>
        <taxon>Sphingomonadales</taxon>
        <taxon>Zymomonadaceae</taxon>
        <taxon>Zymomonas</taxon>
    </lineage>
</organism>
<dbReference type="Gene3D" id="2.40.37.10">
    <property type="entry name" value="Lyase, Ornithine Decarboxylase, Chain A, domain 1"/>
    <property type="match status" value="1"/>
</dbReference>
<gene>
    <name evidence="5" type="primary">lysA</name>
    <name evidence="11" type="ordered locus">Zymop_1360</name>
</gene>
<feature type="binding site" evidence="5">
    <location>
        <position position="317"/>
    </location>
    <ligand>
        <name>substrate</name>
    </ligand>
</feature>
<dbReference type="InterPro" id="IPR022653">
    <property type="entry name" value="De-COase2_pyr-phos_BS"/>
</dbReference>
<evidence type="ECO:0000313" key="12">
    <source>
        <dbReference type="Proteomes" id="UP000000491"/>
    </source>
</evidence>
<feature type="domain" description="Orn/DAP/Arg decarboxylase 2 C-terminal" evidence="9">
    <location>
        <begin position="29"/>
        <end position="373"/>
    </location>
</feature>
<evidence type="ECO:0000256" key="4">
    <source>
        <dbReference type="ARBA" id="ARBA00023239"/>
    </source>
</evidence>
<dbReference type="InterPro" id="IPR022643">
    <property type="entry name" value="De-COase2_C"/>
</dbReference>
<feature type="binding site" evidence="5">
    <location>
        <position position="281"/>
    </location>
    <ligand>
        <name>substrate</name>
    </ligand>
</feature>
<feature type="binding site" evidence="5">
    <location>
        <begin position="278"/>
        <end position="281"/>
    </location>
    <ligand>
        <name>pyridoxal 5'-phosphate</name>
        <dbReference type="ChEBI" id="CHEBI:597326"/>
    </ligand>
</feature>
<comment type="subunit">
    <text evidence="5">Homodimer.</text>
</comment>
<dbReference type="FunFam" id="3.20.20.10:FF:000003">
    <property type="entry name" value="Diaminopimelate decarboxylase"/>
    <property type="match status" value="1"/>
</dbReference>
<dbReference type="Pfam" id="PF00278">
    <property type="entry name" value="Orn_DAP_Arg_deC"/>
    <property type="match status" value="1"/>
</dbReference>
<dbReference type="PANTHER" id="PTHR43727">
    <property type="entry name" value="DIAMINOPIMELATE DECARBOXYLASE"/>
    <property type="match status" value="1"/>
</dbReference>
<dbReference type="HAMAP" id="MF_02120">
    <property type="entry name" value="LysA"/>
    <property type="match status" value="1"/>
</dbReference>
<dbReference type="GO" id="GO:0030170">
    <property type="term" value="F:pyridoxal phosphate binding"/>
    <property type="evidence" value="ECO:0007669"/>
    <property type="project" value="UniProtKB-UniRule"/>
</dbReference>
<dbReference type="PRINTS" id="PR01181">
    <property type="entry name" value="DAPDCRBXLASE"/>
</dbReference>
<evidence type="ECO:0000256" key="3">
    <source>
        <dbReference type="ARBA" id="ARBA00022898"/>
    </source>
</evidence>